<dbReference type="OrthoDB" id="1522982at2"/>
<dbReference type="RefSeq" id="WP_147014298.1">
    <property type="nucleotide sequence ID" value="NZ_VORB01000005.1"/>
</dbReference>
<reference evidence="1 2" key="1">
    <citation type="submission" date="2019-08" db="EMBL/GenBank/DDBJ databases">
        <title>Genome of Luteibaculum oceani JCM 18817.</title>
        <authorList>
            <person name="Bowman J.P."/>
        </authorList>
    </citation>
    <scope>NUCLEOTIDE SEQUENCE [LARGE SCALE GENOMIC DNA]</scope>
    <source>
        <strain evidence="1 2">JCM 18817</strain>
    </source>
</reference>
<dbReference type="EMBL" id="VORB01000005">
    <property type="protein sequence ID" value="TXC78775.1"/>
    <property type="molecule type" value="Genomic_DNA"/>
</dbReference>
<protein>
    <submittedName>
        <fullName evidence="1">Uncharacterized protein</fullName>
    </submittedName>
</protein>
<keyword evidence="2" id="KW-1185">Reference proteome</keyword>
<dbReference type="AlphaFoldDB" id="A0A5C6V5A5"/>
<evidence type="ECO:0000313" key="1">
    <source>
        <dbReference type="EMBL" id="TXC78775.1"/>
    </source>
</evidence>
<organism evidence="1 2">
    <name type="scientific">Luteibaculum oceani</name>
    <dbReference type="NCBI Taxonomy" id="1294296"/>
    <lineage>
        <taxon>Bacteria</taxon>
        <taxon>Pseudomonadati</taxon>
        <taxon>Bacteroidota</taxon>
        <taxon>Flavobacteriia</taxon>
        <taxon>Flavobacteriales</taxon>
        <taxon>Luteibaculaceae</taxon>
        <taxon>Luteibaculum</taxon>
    </lineage>
</organism>
<dbReference type="Proteomes" id="UP000321168">
    <property type="component" value="Unassembled WGS sequence"/>
</dbReference>
<accession>A0A5C6V5A5</accession>
<proteinExistence type="predicted"/>
<gene>
    <name evidence="1" type="ORF">FRX97_06040</name>
</gene>
<comment type="caution">
    <text evidence="1">The sequence shown here is derived from an EMBL/GenBank/DDBJ whole genome shotgun (WGS) entry which is preliminary data.</text>
</comment>
<evidence type="ECO:0000313" key="2">
    <source>
        <dbReference type="Proteomes" id="UP000321168"/>
    </source>
</evidence>
<name>A0A5C6V5A5_9FLAO</name>
<sequence length="163" mass="19030">MRKYFNNYIIEEIPRSDCIKETLDLFKKVLGIKQNGTSNYLECVLGRKVNSPFPLYLKPENSTALPNQTGVLIYDVSFEAFFFDSPYRILRDLNSFYFYDRDLNSRDDSRYVKDFSDNFNPLSGGGDTISDINDIIKKTINLNPDEAIIKLERCFICFRKLTK</sequence>